<keyword evidence="2" id="KW-0238">DNA-binding</keyword>
<dbReference type="Pfam" id="PF00196">
    <property type="entry name" value="GerE"/>
    <property type="match status" value="1"/>
</dbReference>
<reference evidence="5 6" key="1">
    <citation type="submission" date="2019-07" db="EMBL/GenBank/DDBJ databases">
        <title>Novel species of Flavobacterium.</title>
        <authorList>
            <person name="Liu Q."/>
            <person name="Xin Y.-H."/>
        </authorList>
    </citation>
    <scope>NUCLEOTIDE SEQUENCE [LARGE SCALE GENOMIC DNA]</scope>
    <source>
        <strain evidence="5 6">LB3P56</strain>
    </source>
</reference>
<proteinExistence type="predicted"/>
<dbReference type="PROSITE" id="PS00622">
    <property type="entry name" value="HTH_LUXR_1"/>
    <property type="match status" value="1"/>
</dbReference>
<accession>A0A553C6B6</accession>
<keyword evidence="3" id="KW-0804">Transcription</keyword>
<organism evidence="5 6">
    <name type="scientific">Flavobacterium franklandianum</name>
    <dbReference type="NCBI Taxonomy" id="2594430"/>
    <lineage>
        <taxon>Bacteria</taxon>
        <taxon>Pseudomonadati</taxon>
        <taxon>Bacteroidota</taxon>
        <taxon>Flavobacteriia</taxon>
        <taxon>Flavobacteriales</taxon>
        <taxon>Flavobacteriaceae</taxon>
        <taxon>Flavobacterium</taxon>
    </lineage>
</organism>
<dbReference type="PRINTS" id="PR00038">
    <property type="entry name" value="HTHLUXR"/>
</dbReference>
<dbReference type="OrthoDB" id="9795108at2"/>
<sequence length="204" mass="23659">MKNGLEELSSISNWFFPDQVRVFDVILLDGKKENSTMLQQHFNESLSDVEEQEFARQIAGFLIKQEEGAVYSYFWSTNKAAEVEEKWFVSSAKLKINANEACNNIVIFTYDLELLGNFKEELYSVLKNLDFLKKSYYNASLLTKREIEIIVLLADGKTSIEIGNELFISNHTVNTHRKNINKKLKIKNISELIKYTTTFDLNTY</sequence>
<dbReference type="PANTHER" id="PTHR44688">
    <property type="entry name" value="DNA-BINDING TRANSCRIPTIONAL ACTIVATOR DEVR_DOSR"/>
    <property type="match status" value="1"/>
</dbReference>
<dbReference type="EMBL" id="VJZR01000025">
    <property type="protein sequence ID" value="TRX15952.1"/>
    <property type="molecule type" value="Genomic_DNA"/>
</dbReference>
<dbReference type="SMART" id="SM00421">
    <property type="entry name" value="HTH_LUXR"/>
    <property type="match status" value="1"/>
</dbReference>
<evidence type="ECO:0000256" key="1">
    <source>
        <dbReference type="ARBA" id="ARBA00023015"/>
    </source>
</evidence>
<dbReference type="PANTHER" id="PTHR44688:SF16">
    <property type="entry name" value="DNA-BINDING TRANSCRIPTIONAL ACTIVATOR DEVR_DOSR"/>
    <property type="match status" value="1"/>
</dbReference>
<protein>
    <submittedName>
        <fullName evidence="5">Helix-turn-helix transcriptional regulator</fullName>
    </submittedName>
</protein>
<comment type="caution">
    <text evidence="5">The sequence shown here is derived from an EMBL/GenBank/DDBJ whole genome shotgun (WGS) entry which is preliminary data.</text>
</comment>
<keyword evidence="1" id="KW-0805">Transcription regulation</keyword>
<feature type="domain" description="HTH luxR-type" evidence="4">
    <location>
        <begin position="135"/>
        <end position="200"/>
    </location>
</feature>
<dbReference type="CDD" id="cd06170">
    <property type="entry name" value="LuxR_C_like"/>
    <property type="match status" value="1"/>
</dbReference>
<evidence type="ECO:0000256" key="3">
    <source>
        <dbReference type="ARBA" id="ARBA00023163"/>
    </source>
</evidence>
<evidence type="ECO:0000259" key="4">
    <source>
        <dbReference type="PROSITE" id="PS50043"/>
    </source>
</evidence>
<keyword evidence="6" id="KW-1185">Reference proteome</keyword>
<gene>
    <name evidence="5" type="ORF">FNW17_15665</name>
</gene>
<dbReference type="InterPro" id="IPR000792">
    <property type="entry name" value="Tscrpt_reg_LuxR_C"/>
</dbReference>
<dbReference type="InterPro" id="IPR016032">
    <property type="entry name" value="Sig_transdc_resp-reg_C-effctor"/>
</dbReference>
<dbReference type="SUPFAM" id="SSF46894">
    <property type="entry name" value="C-terminal effector domain of the bipartite response regulators"/>
    <property type="match status" value="1"/>
</dbReference>
<dbReference type="PROSITE" id="PS50043">
    <property type="entry name" value="HTH_LUXR_2"/>
    <property type="match status" value="1"/>
</dbReference>
<dbReference type="AlphaFoldDB" id="A0A553C6B6"/>
<evidence type="ECO:0000313" key="6">
    <source>
        <dbReference type="Proteomes" id="UP000318585"/>
    </source>
</evidence>
<dbReference type="InterPro" id="IPR036388">
    <property type="entry name" value="WH-like_DNA-bd_sf"/>
</dbReference>
<dbReference type="RefSeq" id="WP_143390167.1">
    <property type="nucleotide sequence ID" value="NZ_VJZQ01000008.1"/>
</dbReference>
<dbReference type="GO" id="GO:0003677">
    <property type="term" value="F:DNA binding"/>
    <property type="evidence" value="ECO:0007669"/>
    <property type="project" value="UniProtKB-KW"/>
</dbReference>
<evidence type="ECO:0000256" key="2">
    <source>
        <dbReference type="ARBA" id="ARBA00023125"/>
    </source>
</evidence>
<dbReference type="Gene3D" id="1.10.10.10">
    <property type="entry name" value="Winged helix-like DNA-binding domain superfamily/Winged helix DNA-binding domain"/>
    <property type="match status" value="1"/>
</dbReference>
<dbReference type="GO" id="GO:0006355">
    <property type="term" value="P:regulation of DNA-templated transcription"/>
    <property type="evidence" value="ECO:0007669"/>
    <property type="project" value="InterPro"/>
</dbReference>
<dbReference type="Proteomes" id="UP000318585">
    <property type="component" value="Unassembled WGS sequence"/>
</dbReference>
<evidence type="ECO:0000313" key="5">
    <source>
        <dbReference type="EMBL" id="TRX15952.1"/>
    </source>
</evidence>
<name>A0A553C6B6_9FLAO</name>